<feature type="chain" id="PRO_5009583216" evidence="2">
    <location>
        <begin position="24"/>
        <end position="137"/>
    </location>
</feature>
<accession>A0A1G2I4S5</accession>
<organism evidence="3 4">
    <name type="scientific">Candidatus Staskawiczbacteria bacterium RIFCSPHIGHO2_02_FULL_34_9</name>
    <dbReference type="NCBI Taxonomy" id="1802206"/>
    <lineage>
        <taxon>Bacteria</taxon>
        <taxon>Candidatus Staskawicziibacteriota</taxon>
    </lineage>
</organism>
<keyword evidence="2" id="KW-0732">Signal</keyword>
<keyword evidence="1" id="KW-0812">Transmembrane</keyword>
<protein>
    <submittedName>
        <fullName evidence="3">Uncharacterized protein</fullName>
    </submittedName>
</protein>
<keyword evidence="1" id="KW-0472">Membrane</keyword>
<evidence type="ECO:0000256" key="2">
    <source>
        <dbReference type="SAM" id="SignalP"/>
    </source>
</evidence>
<comment type="caution">
    <text evidence="3">The sequence shown here is derived from an EMBL/GenBank/DDBJ whole genome shotgun (WGS) entry which is preliminary data.</text>
</comment>
<dbReference type="Proteomes" id="UP000176421">
    <property type="component" value="Unassembled WGS sequence"/>
</dbReference>
<feature type="signal peptide" evidence="2">
    <location>
        <begin position="1"/>
        <end position="23"/>
    </location>
</feature>
<gene>
    <name evidence="3" type="ORF">A3D35_03445</name>
</gene>
<feature type="transmembrane region" description="Helical" evidence="1">
    <location>
        <begin position="68"/>
        <end position="87"/>
    </location>
</feature>
<name>A0A1G2I4S5_9BACT</name>
<feature type="transmembrane region" description="Helical" evidence="1">
    <location>
        <begin position="107"/>
        <end position="135"/>
    </location>
</feature>
<reference evidence="3 4" key="1">
    <citation type="journal article" date="2016" name="Nat. Commun.">
        <title>Thousands of microbial genomes shed light on interconnected biogeochemical processes in an aquifer system.</title>
        <authorList>
            <person name="Anantharaman K."/>
            <person name="Brown C.T."/>
            <person name="Hug L.A."/>
            <person name="Sharon I."/>
            <person name="Castelle C.J."/>
            <person name="Probst A.J."/>
            <person name="Thomas B.C."/>
            <person name="Singh A."/>
            <person name="Wilkins M.J."/>
            <person name="Karaoz U."/>
            <person name="Brodie E.L."/>
            <person name="Williams K.H."/>
            <person name="Hubbard S.S."/>
            <person name="Banfield J.F."/>
        </authorList>
    </citation>
    <scope>NUCLEOTIDE SEQUENCE [LARGE SCALE GENOMIC DNA]</scope>
</reference>
<proteinExistence type="predicted"/>
<dbReference type="STRING" id="1802206.A3D35_03445"/>
<evidence type="ECO:0000256" key="1">
    <source>
        <dbReference type="SAM" id="Phobius"/>
    </source>
</evidence>
<keyword evidence="1" id="KW-1133">Transmembrane helix</keyword>
<evidence type="ECO:0000313" key="4">
    <source>
        <dbReference type="Proteomes" id="UP000176421"/>
    </source>
</evidence>
<sequence length="137" mass="14476">MINKKSSTLLIVSLLTIPLLTLAQSGTPIVPCGNGYPGDSGFRACTISDFFTLISNVFSFIEWNVSTPLAGLIVVLGGILIMISGGPGSSGPGGIPTPNLYNKGKSMVWWAIIAWLLVWGSYLIIKFVLVTIGFIGT</sequence>
<dbReference type="AlphaFoldDB" id="A0A1G2I4S5"/>
<dbReference type="EMBL" id="MHOS01000009">
    <property type="protein sequence ID" value="OGZ69420.1"/>
    <property type="molecule type" value="Genomic_DNA"/>
</dbReference>
<feature type="transmembrane region" description="Helical" evidence="1">
    <location>
        <begin position="41"/>
        <end position="61"/>
    </location>
</feature>
<evidence type="ECO:0000313" key="3">
    <source>
        <dbReference type="EMBL" id="OGZ69420.1"/>
    </source>
</evidence>